<keyword evidence="1" id="KW-0812">Transmembrane</keyword>
<accession>A0AAD5M9L3</accession>
<dbReference type="Proteomes" id="UP001209570">
    <property type="component" value="Unassembled WGS sequence"/>
</dbReference>
<feature type="transmembrane region" description="Helical" evidence="1">
    <location>
        <begin position="7"/>
        <end position="27"/>
    </location>
</feature>
<keyword evidence="1" id="KW-0472">Membrane</keyword>
<reference evidence="2" key="1">
    <citation type="submission" date="2021-12" db="EMBL/GenBank/DDBJ databases">
        <title>Prjna785345.</title>
        <authorList>
            <person name="Rujirawat T."/>
            <person name="Krajaejun T."/>
        </authorList>
    </citation>
    <scope>NUCLEOTIDE SEQUENCE</scope>
    <source>
        <strain evidence="2">Pi057C3</strain>
    </source>
</reference>
<sequence>MCVVQDEVLLLFMLVVQCVAGLPVMALMKLCGVAYALLFVFGFGISVSVAFAPHLRWCCSSFKYFINEYGICLFWMTHLALLSLSSYTLYIFLIPFVKSDNFMTFCVKHKLYSNLTKTGCDSLQGTLCLYALSLVSLTIANLASSYLLLLGSRITRRIWSDVPHELLKNDGTA</sequence>
<comment type="caution">
    <text evidence="2">The sequence shown here is derived from an EMBL/GenBank/DDBJ whole genome shotgun (WGS) entry which is preliminary data.</text>
</comment>
<organism evidence="2 3">
    <name type="scientific">Pythium insidiosum</name>
    <name type="common">Pythiosis disease agent</name>
    <dbReference type="NCBI Taxonomy" id="114742"/>
    <lineage>
        <taxon>Eukaryota</taxon>
        <taxon>Sar</taxon>
        <taxon>Stramenopiles</taxon>
        <taxon>Oomycota</taxon>
        <taxon>Peronosporomycetes</taxon>
        <taxon>Pythiales</taxon>
        <taxon>Pythiaceae</taxon>
        <taxon>Pythium</taxon>
    </lineage>
</organism>
<protein>
    <recommendedName>
        <fullName evidence="4">Transmembrane protein</fullName>
    </recommendedName>
</protein>
<feature type="transmembrane region" description="Helical" evidence="1">
    <location>
        <begin position="33"/>
        <end position="52"/>
    </location>
</feature>
<evidence type="ECO:0008006" key="4">
    <source>
        <dbReference type="Google" id="ProtNLM"/>
    </source>
</evidence>
<evidence type="ECO:0000256" key="1">
    <source>
        <dbReference type="SAM" id="Phobius"/>
    </source>
</evidence>
<keyword evidence="1" id="KW-1133">Transmembrane helix</keyword>
<name>A0AAD5M9L3_PYTIN</name>
<feature type="transmembrane region" description="Helical" evidence="1">
    <location>
        <begin position="73"/>
        <end position="93"/>
    </location>
</feature>
<evidence type="ECO:0000313" key="3">
    <source>
        <dbReference type="Proteomes" id="UP001209570"/>
    </source>
</evidence>
<keyword evidence="3" id="KW-1185">Reference proteome</keyword>
<evidence type="ECO:0000313" key="2">
    <source>
        <dbReference type="EMBL" id="KAJ0407747.1"/>
    </source>
</evidence>
<gene>
    <name evidence="2" type="ORF">P43SY_009084</name>
</gene>
<proteinExistence type="predicted"/>
<feature type="transmembrane region" description="Helical" evidence="1">
    <location>
        <begin position="129"/>
        <end position="150"/>
    </location>
</feature>
<dbReference type="AlphaFoldDB" id="A0AAD5M9L3"/>
<dbReference type="EMBL" id="JAKCXM010000018">
    <property type="protein sequence ID" value="KAJ0407747.1"/>
    <property type="molecule type" value="Genomic_DNA"/>
</dbReference>